<reference evidence="5" key="2">
    <citation type="submission" date="2015-01" db="EMBL/GenBank/DDBJ databases">
        <title>Evolutionary Origins and Diversification of the Mycorrhizal Mutualists.</title>
        <authorList>
            <consortium name="DOE Joint Genome Institute"/>
            <consortium name="Mycorrhizal Genomics Consortium"/>
            <person name="Kohler A."/>
            <person name="Kuo A."/>
            <person name="Nagy L.G."/>
            <person name="Floudas D."/>
            <person name="Copeland A."/>
            <person name="Barry K.W."/>
            <person name="Cichocki N."/>
            <person name="Veneault-Fourrey C."/>
            <person name="LaButti K."/>
            <person name="Lindquist E.A."/>
            <person name="Lipzen A."/>
            <person name="Lundell T."/>
            <person name="Morin E."/>
            <person name="Murat C."/>
            <person name="Riley R."/>
            <person name="Ohm R."/>
            <person name="Sun H."/>
            <person name="Tunlid A."/>
            <person name="Henrissat B."/>
            <person name="Grigoriev I.V."/>
            <person name="Hibbett D.S."/>
            <person name="Martin F."/>
        </authorList>
    </citation>
    <scope>NUCLEOTIDE SEQUENCE [LARGE SCALE GENOMIC DNA]</scope>
    <source>
        <strain evidence="5">Marx 270</strain>
    </source>
</reference>
<reference evidence="4 5" key="1">
    <citation type="submission" date="2014-04" db="EMBL/GenBank/DDBJ databases">
        <authorList>
            <consortium name="DOE Joint Genome Institute"/>
            <person name="Kuo A."/>
            <person name="Kohler A."/>
            <person name="Costa M.D."/>
            <person name="Nagy L.G."/>
            <person name="Floudas D."/>
            <person name="Copeland A."/>
            <person name="Barry K.W."/>
            <person name="Cichocki N."/>
            <person name="Veneault-Fourrey C."/>
            <person name="LaButti K."/>
            <person name="Lindquist E.A."/>
            <person name="Lipzen A."/>
            <person name="Lundell T."/>
            <person name="Morin E."/>
            <person name="Murat C."/>
            <person name="Sun H."/>
            <person name="Tunlid A."/>
            <person name="Henrissat B."/>
            <person name="Grigoriev I.V."/>
            <person name="Hibbett D.S."/>
            <person name="Martin F."/>
            <person name="Nordberg H.P."/>
            <person name="Cantor M.N."/>
            <person name="Hua S.X."/>
        </authorList>
    </citation>
    <scope>NUCLEOTIDE SEQUENCE [LARGE SCALE GENOMIC DNA]</scope>
    <source>
        <strain evidence="4 5">Marx 270</strain>
    </source>
</reference>
<dbReference type="OrthoDB" id="2692834at2759"/>
<dbReference type="InterPro" id="IPR032567">
    <property type="entry name" value="RTL1-rel"/>
</dbReference>
<dbReference type="AlphaFoldDB" id="A0A0C3JSW0"/>
<name>A0A0C3JSW0_PISTI</name>
<dbReference type="STRING" id="870435.A0A0C3JSW0"/>
<keyword evidence="1" id="KW-0507">mRNA processing</keyword>
<dbReference type="SMART" id="SM00343">
    <property type="entry name" value="ZnF_C2HC"/>
    <property type="match status" value="1"/>
</dbReference>
<gene>
    <name evidence="4" type="ORF">M404DRAFT_10202</name>
</gene>
<dbReference type="EMBL" id="KN831995">
    <property type="protein sequence ID" value="KIO00562.1"/>
    <property type="molecule type" value="Genomic_DNA"/>
</dbReference>
<dbReference type="GO" id="GO:0006397">
    <property type="term" value="P:mRNA processing"/>
    <property type="evidence" value="ECO:0007669"/>
    <property type="project" value="UniProtKB-KW"/>
</dbReference>
<dbReference type="PANTHER" id="PTHR15503">
    <property type="entry name" value="LDOC1 RELATED"/>
    <property type="match status" value="1"/>
</dbReference>
<keyword evidence="2" id="KW-0479">Metal-binding</keyword>
<dbReference type="InterPro" id="IPR005162">
    <property type="entry name" value="Retrotrans_gag_dom"/>
</dbReference>
<feature type="domain" description="CCHC-type" evidence="3">
    <location>
        <begin position="202"/>
        <end position="217"/>
    </location>
</feature>
<evidence type="ECO:0000256" key="1">
    <source>
        <dbReference type="ARBA" id="ARBA00022664"/>
    </source>
</evidence>
<dbReference type="Pfam" id="PF03732">
    <property type="entry name" value="Retrotrans_gag"/>
    <property type="match status" value="1"/>
</dbReference>
<evidence type="ECO:0000259" key="3">
    <source>
        <dbReference type="PROSITE" id="PS50158"/>
    </source>
</evidence>
<dbReference type="Pfam" id="PF00098">
    <property type="entry name" value="zf-CCHC"/>
    <property type="match status" value="1"/>
</dbReference>
<dbReference type="GO" id="GO:0008270">
    <property type="term" value="F:zinc ion binding"/>
    <property type="evidence" value="ECO:0007669"/>
    <property type="project" value="UniProtKB-KW"/>
</dbReference>
<organism evidence="4 5">
    <name type="scientific">Pisolithus tinctorius Marx 270</name>
    <dbReference type="NCBI Taxonomy" id="870435"/>
    <lineage>
        <taxon>Eukaryota</taxon>
        <taxon>Fungi</taxon>
        <taxon>Dikarya</taxon>
        <taxon>Basidiomycota</taxon>
        <taxon>Agaricomycotina</taxon>
        <taxon>Agaricomycetes</taxon>
        <taxon>Agaricomycetidae</taxon>
        <taxon>Boletales</taxon>
        <taxon>Sclerodermatineae</taxon>
        <taxon>Pisolithaceae</taxon>
        <taxon>Pisolithus</taxon>
    </lineage>
</organism>
<sequence length="261" mass="29117">MSYMKAGRTQQWVIGLRNKQHVGTACPELDDWESFTDALKEKFSEPNKKMRAQNKLLALKQCDGQSVDDYITEFELLAGDAQFDDEALLNIFHTGLLYRIFSQCMQKGDLEDSLQGWKDYAKHVDHHIRANSARLSFSAGGPRPPSGHTFLIQPRPTPPAAAAPAHQATTLAPAPACPILGAGEPMDIDQSNHRQGNRRITCYHCGQPGHIARNCPRIEVERIQALWSTWDNTVKHDVINAIGEVTTEKKEEAQADEKSGF</sequence>
<protein>
    <recommendedName>
        <fullName evidence="3">CCHC-type domain-containing protein</fullName>
    </recommendedName>
</protein>
<proteinExistence type="predicted"/>
<keyword evidence="2" id="KW-0863">Zinc-finger</keyword>
<accession>A0A0C3JSW0</accession>
<evidence type="ECO:0000256" key="2">
    <source>
        <dbReference type="PROSITE-ProRule" id="PRU00047"/>
    </source>
</evidence>
<keyword evidence="5" id="KW-1185">Reference proteome</keyword>
<dbReference type="PANTHER" id="PTHR15503:SF22">
    <property type="entry name" value="TRANSPOSON TY3-I GAG POLYPROTEIN"/>
    <property type="match status" value="1"/>
</dbReference>
<dbReference type="Proteomes" id="UP000054217">
    <property type="component" value="Unassembled WGS sequence"/>
</dbReference>
<dbReference type="InterPro" id="IPR001878">
    <property type="entry name" value="Znf_CCHC"/>
</dbReference>
<dbReference type="PROSITE" id="PS50158">
    <property type="entry name" value="ZF_CCHC"/>
    <property type="match status" value="1"/>
</dbReference>
<dbReference type="Gene3D" id="4.10.60.10">
    <property type="entry name" value="Zinc finger, CCHC-type"/>
    <property type="match status" value="1"/>
</dbReference>
<dbReference type="SUPFAM" id="SSF57756">
    <property type="entry name" value="Retrovirus zinc finger-like domains"/>
    <property type="match status" value="1"/>
</dbReference>
<keyword evidence="2" id="KW-0862">Zinc</keyword>
<dbReference type="InParanoid" id="A0A0C3JSW0"/>
<evidence type="ECO:0000313" key="5">
    <source>
        <dbReference type="Proteomes" id="UP000054217"/>
    </source>
</evidence>
<dbReference type="HOGENOM" id="CLU_1066042_0_0_1"/>
<evidence type="ECO:0000313" key="4">
    <source>
        <dbReference type="EMBL" id="KIO00562.1"/>
    </source>
</evidence>
<dbReference type="GO" id="GO:0003676">
    <property type="term" value="F:nucleic acid binding"/>
    <property type="evidence" value="ECO:0007669"/>
    <property type="project" value="InterPro"/>
</dbReference>
<dbReference type="InterPro" id="IPR036875">
    <property type="entry name" value="Znf_CCHC_sf"/>
</dbReference>